<dbReference type="GO" id="GO:0004315">
    <property type="term" value="F:3-oxoacyl-[acyl-carrier-protein] synthase activity"/>
    <property type="evidence" value="ECO:0007669"/>
    <property type="project" value="InterPro"/>
</dbReference>
<dbReference type="NCBIfam" id="NF006829">
    <property type="entry name" value="PRK09352.1"/>
    <property type="match status" value="1"/>
</dbReference>
<evidence type="ECO:0000256" key="4">
    <source>
        <dbReference type="ARBA" id="ARBA00022679"/>
    </source>
</evidence>
<feature type="active site" evidence="14">
    <location>
        <position position="288"/>
    </location>
</feature>
<evidence type="ECO:0000256" key="7">
    <source>
        <dbReference type="ARBA" id="ARBA00023160"/>
    </source>
</evidence>
<evidence type="ECO:0000256" key="9">
    <source>
        <dbReference type="ARBA" id="ARBA00023315"/>
    </source>
</evidence>
<accession>A0A1M5RQ85</accession>
<keyword evidence="4 14" id="KW-0808">Transferase</keyword>
<feature type="active site" evidence="14">
    <location>
        <position position="258"/>
    </location>
</feature>
<dbReference type="Gene3D" id="3.40.47.10">
    <property type="match status" value="1"/>
</dbReference>
<evidence type="ECO:0000256" key="6">
    <source>
        <dbReference type="ARBA" id="ARBA00023098"/>
    </source>
</evidence>
<dbReference type="EMBL" id="FQXO01000007">
    <property type="protein sequence ID" value="SHH28278.1"/>
    <property type="molecule type" value="Genomic_DNA"/>
</dbReference>
<comment type="similarity">
    <text evidence="2 14">Belongs to the thiolase-like superfamily. FabH family.</text>
</comment>
<evidence type="ECO:0000256" key="1">
    <source>
        <dbReference type="ARBA" id="ARBA00005194"/>
    </source>
</evidence>
<reference evidence="18" key="1">
    <citation type="submission" date="2016-11" db="EMBL/GenBank/DDBJ databases">
        <authorList>
            <person name="Varghese N."/>
            <person name="Submissions S."/>
        </authorList>
    </citation>
    <scope>NUCLEOTIDE SEQUENCE [LARGE SCALE GENOMIC DNA]</scope>
    <source>
        <strain evidence="18">DSM 13643</strain>
    </source>
</reference>
<comment type="catalytic activity">
    <reaction evidence="12">
        <text>2-methylpropanoyl-CoA + malonyl-[ACP] + H(+) = 4-methyl-3-oxopentanoyl-[ACP] + CO2 + CoA</text>
        <dbReference type="Rhea" id="RHEA:42268"/>
        <dbReference type="Rhea" id="RHEA-COMP:9623"/>
        <dbReference type="Rhea" id="RHEA-COMP:9940"/>
        <dbReference type="ChEBI" id="CHEBI:15378"/>
        <dbReference type="ChEBI" id="CHEBI:16526"/>
        <dbReference type="ChEBI" id="CHEBI:57287"/>
        <dbReference type="ChEBI" id="CHEBI:57338"/>
        <dbReference type="ChEBI" id="CHEBI:78449"/>
        <dbReference type="ChEBI" id="CHEBI:78820"/>
        <dbReference type="EC" id="2.3.1.300"/>
    </reaction>
    <physiologicalReaction direction="left-to-right" evidence="12">
        <dbReference type="Rhea" id="RHEA:42269"/>
    </physiologicalReaction>
</comment>
<dbReference type="EC" id="2.3.1.180" evidence="14"/>
<evidence type="ECO:0000256" key="2">
    <source>
        <dbReference type="ARBA" id="ARBA00008642"/>
    </source>
</evidence>
<dbReference type="Pfam" id="PF08541">
    <property type="entry name" value="ACP_syn_III_C"/>
    <property type="match status" value="1"/>
</dbReference>
<dbReference type="InterPro" id="IPR013747">
    <property type="entry name" value="ACP_syn_III_C"/>
</dbReference>
<evidence type="ECO:0000256" key="10">
    <source>
        <dbReference type="ARBA" id="ARBA00051096"/>
    </source>
</evidence>
<comment type="subcellular location">
    <subcellularLocation>
        <location evidence="14">Cytoplasm</location>
    </subcellularLocation>
</comment>
<dbReference type="GO" id="GO:0005737">
    <property type="term" value="C:cytoplasm"/>
    <property type="evidence" value="ECO:0007669"/>
    <property type="project" value="UniProtKB-SubCell"/>
</dbReference>
<dbReference type="GO" id="GO:0006633">
    <property type="term" value="P:fatty acid biosynthetic process"/>
    <property type="evidence" value="ECO:0007669"/>
    <property type="project" value="UniProtKB-UniRule"/>
</dbReference>
<evidence type="ECO:0000256" key="14">
    <source>
        <dbReference type="HAMAP-Rule" id="MF_01815"/>
    </source>
</evidence>
<evidence type="ECO:0000256" key="12">
    <source>
        <dbReference type="ARBA" id="ARBA00052467"/>
    </source>
</evidence>
<dbReference type="Proteomes" id="UP000183967">
    <property type="component" value="Unassembled WGS sequence"/>
</dbReference>
<keyword evidence="9 14" id="KW-0012">Acyltransferase</keyword>
<dbReference type="AlphaFoldDB" id="A0A1M5RQ85"/>
<evidence type="ECO:0000256" key="13">
    <source>
        <dbReference type="ARBA" id="ARBA00052985"/>
    </source>
</evidence>
<comment type="catalytic activity">
    <reaction evidence="10">
        <text>malonyl-[ACP] + acetyl-CoA + H(+) = 3-oxobutanoyl-[ACP] + CO2 + CoA</text>
        <dbReference type="Rhea" id="RHEA:12080"/>
        <dbReference type="Rhea" id="RHEA-COMP:9623"/>
        <dbReference type="Rhea" id="RHEA-COMP:9625"/>
        <dbReference type="ChEBI" id="CHEBI:15378"/>
        <dbReference type="ChEBI" id="CHEBI:16526"/>
        <dbReference type="ChEBI" id="CHEBI:57287"/>
        <dbReference type="ChEBI" id="CHEBI:57288"/>
        <dbReference type="ChEBI" id="CHEBI:78449"/>
        <dbReference type="ChEBI" id="CHEBI:78450"/>
        <dbReference type="EC" id="2.3.1.180"/>
    </reaction>
    <physiologicalReaction direction="left-to-right" evidence="10">
        <dbReference type="Rhea" id="RHEA:12081"/>
    </physiologicalReaction>
</comment>
<evidence type="ECO:0000256" key="11">
    <source>
        <dbReference type="ARBA" id="ARBA00052407"/>
    </source>
</evidence>
<dbReference type="Pfam" id="PF08545">
    <property type="entry name" value="ACP_syn_III"/>
    <property type="match status" value="1"/>
</dbReference>
<dbReference type="GO" id="GO:0033818">
    <property type="term" value="F:beta-ketoacyl-acyl-carrier-protein synthase III activity"/>
    <property type="evidence" value="ECO:0007669"/>
    <property type="project" value="UniProtKB-UniRule"/>
</dbReference>
<evidence type="ECO:0000256" key="5">
    <source>
        <dbReference type="ARBA" id="ARBA00022832"/>
    </source>
</evidence>
<keyword evidence="5 14" id="KW-0276">Fatty acid metabolism</keyword>
<dbReference type="HAMAP" id="MF_01815">
    <property type="entry name" value="FabH"/>
    <property type="match status" value="1"/>
</dbReference>
<evidence type="ECO:0000259" key="16">
    <source>
        <dbReference type="Pfam" id="PF08545"/>
    </source>
</evidence>
<dbReference type="InterPro" id="IPR013751">
    <property type="entry name" value="ACP_syn_III_N"/>
</dbReference>
<comment type="function">
    <text evidence="14">Catalyzes the condensation reaction of fatty acid synthesis by the addition to an acyl acceptor of two carbons from malonyl-ACP. Catalyzes the first condensation reaction which initiates fatty acid synthesis and may therefore play a role in governing the total rate of fatty acid production. Possesses both acetoacetyl-ACP synthase and acetyl transacylase activities. Its substrate specificity determines the biosynthesis of branched-chain and/or straight-chain of fatty acids.</text>
</comment>
<proteinExistence type="inferred from homology"/>
<dbReference type="SUPFAM" id="SSF53901">
    <property type="entry name" value="Thiolase-like"/>
    <property type="match status" value="1"/>
</dbReference>
<keyword evidence="6 14" id="KW-0443">Lipid metabolism</keyword>
<comment type="domain">
    <text evidence="14">The last Arg residue of the ACP-binding site is essential for the weak association between ACP/AcpP and FabH.</text>
</comment>
<dbReference type="OrthoDB" id="9815506at2"/>
<organism evidence="17 18">
    <name type="scientific">Caloranaerobacter azorensis DSM 13643</name>
    <dbReference type="NCBI Taxonomy" id="1121264"/>
    <lineage>
        <taxon>Bacteria</taxon>
        <taxon>Bacillati</taxon>
        <taxon>Bacillota</taxon>
        <taxon>Tissierellia</taxon>
        <taxon>Tissierellales</taxon>
        <taxon>Thermohalobacteraceae</taxon>
        <taxon>Caloranaerobacter</taxon>
    </lineage>
</organism>
<comment type="catalytic activity">
    <reaction evidence="11">
        <text>(2S)-2-methylbutanoyl-CoA + malonyl-[ACP] + H(+) = (4S)-4-methyl-3-oxohexanoyl-[ACP] + CO2 + CoA</text>
        <dbReference type="Rhea" id="RHEA:42276"/>
        <dbReference type="Rhea" id="RHEA-COMP:9623"/>
        <dbReference type="Rhea" id="RHEA-COMP:17148"/>
        <dbReference type="ChEBI" id="CHEBI:15378"/>
        <dbReference type="ChEBI" id="CHEBI:16526"/>
        <dbReference type="ChEBI" id="CHEBI:57287"/>
        <dbReference type="ChEBI" id="CHEBI:78449"/>
        <dbReference type="ChEBI" id="CHEBI:88166"/>
        <dbReference type="ChEBI" id="CHEBI:167462"/>
        <dbReference type="EC" id="2.3.1.300"/>
    </reaction>
    <physiologicalReaction direction="left-to-right" evidence="11">
        <dbReference type="Rhea" id="RHEA:42277"/>
    </physiologicalReaction>
</comment>
<evidence type="ECO:0000313" key="18">
    <source>
        <dbReference type="Proteomes" id="UP000183967"/>
    </source>
</evidence>
<dbReference type="NCBIfam" id="TIGR00747">
    <property type="entry name" value="fabH"/>
    <property type="match status" value="1"/>
</dbReference>
<keyword evidence="3 14" id="KW-0444">Lipid biosynthesis</keyword>
<dbReference type="CDD" id="cd00830">
    <property type="entry name" value="KAS_III"/>
    <property type="match status" value="1"/>
</dbReference>
<evidence type="ECO:0000256" key="8">
    <source>
        <dbReference type="ARBA" id="ARBA00023268"/>
    </source>
</evidence>
<keyword evidence="7 14" id="KW-0275">Fatty acid biosynthesis</keyword>
<dbReference type="PANTHER" id="PTHR43091:SF1">
    <property type="entry name" value="BETA-KETOACYL-[ACYL-CARRIER-PROTEIN] SYNTHASE III, CHLOROPLASTIC"/>
    <property type="match status" value="1"/>
</dbReference>
<keyword evidence="14" id="KW-0963">Cytoplasm</keyword>
<protein>
    <recommendedName>
        <fullName evidence="14">Beta-ketoacyl-[acyl-carrier-protein] synthase III</fullName>
        <shortName evidence="14">Beta-ketoacyl-ACP synthase III</shortName>
        <shortName evidence="14">KAS III</shortName>
        <ecNumber evidence="14">2.3.1.180</ecNumber>
    </recommendedName>
    <alternativeName>
        <fullName evidence="14">3-oxoacyl-[acyl-carrier-protein] synthase 3</fullName>
    </alternativeName>
    <alternativeName>
        <fullName evidence="14">3-oxoacyl-[acyl-carrier-protein] synthase III</fullName>
    </alternativeName>
</protein>
<gene>
    <name evidence="14" type="primary">fabH</name>
    <name evidence="17" type="ORF">SAMN02745135_00305</name>
</gene>
<feature type="domain" description="Beta-ketoacyl-[acyl-carrier-protein] synthase III N-terminal" evidence="16">
    <location>
        <begin position="112"/>
        <end position="190"/>
    </location>
</feature>
<comment type="catalytic activity">
    <reaction evidence="13">
        <text>3-methylbutanoyl-CoA + malonyl-[ACP] + H(+) = 5-methyl-3-oxohexanoyl-[ACP] + CO2 + CoA</text>
        <dbReference type="Rhea" id="RHEA:42272"/>
        <dbReference type="Rhea" id="RHEA-COMP:9623"/>
        <dbReference type="Rhea" id="RHEA-COMP:9941"/>
        <dbReference type="ChEBI" id="CHEBI:15378"/>
        <dbReference type="ChEBI" id="CHEBI:16526"/>
        <dbReference type="ChEBI" id="CHEBI:57287"/>
        <dbReference type="ChEBI" id="CHEBI:57345"/>
        <dbReference type="ChEBI" id="CHEBI:78449"/>
        <dbReference type="ChEBI" id="CHEBI:78822"/>
        <dbReference type="EC" id="2.3.1.300"/>
    </reaction>
    <physiologicalReaction direction="left-to-right" evidence="13">
        <dbReference type="Rhea" id="RHEA:42273"/>
    </physiologicalReaction>
</comment>
<dbReference type="UniPathway" id="UPA00094"/>
<keyword evidence="18" id="KW-1185">Reference proteome</keyword>
<evidence type="ECO:0000313" key="17">
    <source>
        <dbReference type="EMBL" id="SHH28278.1"/>
    </source>
</evidence>
<comment type="subunit">
    <text evidence="14">Homodimer.</text>
</comment>
<dbReference type="InterPro" id="IPR016039">
    <property type="entry name" value="Thiolase-like"/>
</dbReference>
<dbReference type="FunFam" id="3.40.47.10:FF:000004">
    <property type="entry name" value="3-oxoacyl-[acyl-carrier-protein] synthase 3"/>
    <property type="match status" value="1"/>
</dbReference>
<comment type="pathway">
    <text evidence="1 14">Lipid metabolism; fatty acid biosynthesis.</text>
</comment>
<name>A0A1M5RQ85_9FIRM</name>
<feature type="active site" evidence="14">
    <location>
        <position position="118"/>
    </location>
</feature>
<sequence length="337" mass="36430">MILNRNKSVGIIGTGSFVPEKVLTNHDLEKIVDTSDEWIKTRTGIVERRILDDDKATSYMATVAAERAIDDAGIKNEDIDMIIVSTVTPDMAFPSTACIVQDKLGCTNAAAFDLEAACSGFLYALSIAYAYVNSGLYKNVLVIGAETLSRIIDWTDRNTCVLFGDGAGAAIVSTVPEGMGFLGINLGADGSGGKYLTQPAGGSKCPATHDTVDKRLHYIKMEGNEVFKFAVRAMEEAAKKVIEMSGLKLEDIDYLVPHQANIRIIESARKRLKLAKDKVYINLNKYGNMSSASIPVALDEAIKAGKIKNGDNILLVGFGGGLTWGSCIIKWHKNQEV</sequence>
<dbReference type="RefSeq" id="WP_073194868.1">
    <property type="nucleotide sequence ID" value="NZ_FQXO01000007.1"/>
</dbReference>
<dbReference type="PANTHER" id="PTHR43091">
    <property type="entry name" value="3-OXOACYL-[ACYL-CARRIER-PROTEIN] SYNTHASE"/>
    <property type="match status" value="1"/>
</dbReference>
<dbReference type="InterPro" id="IPR004655">
    <property type="entry name" value="FabH"/>
</dbReference>
<evidence type="ECO:0000256" key="3">
    <source>
        <dbReference type="ARBA" id="ARBA00022516"/>
    </source>
</evidence>
<feature type="domain" description="Beta-ketoacyl-[acyl-carrier-protein] synthase III C-terminal" evidence="15">
    <location>
        <begin position="243"/>
        <end position="331"/>
    </location>
</feature>
<keyword evidence="8 14" id="KW-0511">Multifunctional enzyme</keyword>
<evidence type="ECO:0000259" key="15">
    <source>
        <dbReference type="Pfam" id="PF08541"/>
    </source>
</evidence>
<feature type="region of interest" description="ACP-binding" evidence="14">
    <location>
        <begin position="259"/>
        <end position="263"/>
    </location>
</feature>